<dbReference type="InterPro" id="IPR002881">
    <property type="entry name" value="DUF58"/>
</dbReference>
<dbReference type="RefSeq" id="WP_307334606.1">
    <property type="nucleotide sequence ID" value="NZ_JAUSUQ010000001.1"/>
</dbReference>
<dbReference type="SUPFAM" id="SSF53300">
    <property type="entry name" value="vWA-like"/>
    <property type="match status" value="1"/>
</dbReference>
<name>A0ABU0CM20_9BACI</name>
<evidence type="ECO:0000259" key="1">
    <source>
        <dbReference type="Pfam" id="PF01882"/>
    </source>
</evidence>
<feature type="domain" description="DUF58" evidence="1">
    <location>
        <begin position="47"/>
        <end position="252"/>
    </location>
</feature>
<sequence>MNEAPVLDPDFLRRLEQMKVLSRKMVSGRWAGKRRSRLLGQSVEFADYRSYTPGDDIRRLDWHAYGRLGKLFLKTYLDEQELHISLYIDSSRSMAFGRPHKFQRAVELCAAIGYLSLHHFDRVSVYAFDQQIKAKQRNLTGKGQVRELFQFLQSLNPAQEGNLNTALADGRAVHGQPGLAIIFSDFLFPNGYEEGIRFIQAARQEVILVHLLSQHERNPGLEGDWRLIDSETGEGKEISLNPRVLGRYKEAVSLFQQEIAAFAFKRDMLYVDVHTEHSLEHTIYRVFKSAGMLG</sequence>
<dbReference type="EMBL" id="JAUSUQ010000001">
    <property type="protein sequence ID" value="MDQ0337453.1"/>
    <property type="molecule type" value="Genomic_DNA"/>
</dbReference>
<dbReference type="PANTHER" id="PTHR33608">
    <property type="entry name" value="BLL2464 PROTEIN"/>
    <property type="match status" value="1"/>
</dbReference>
<gene>
    <name evidence="2" type="ORF">J2S00_000223</name>
</gene>
<evidence type="ECO:0000313" key="3">
    <source>
        <dbReference type="Proteomes" id="UP001232445"/>
    </source>
</evidence>
<accession>A0ABU0CM20</accession>
<keyword evidence="3" id="KW-1185">Reference proteome</keyword>
<proteinExistence type="predicted"/>
<comment type="caution">
    <text evidence="2">The sequence shown here is derived from an EMBL/GenBank/DDBJ whole genome shotgun (WGS) entry which is preliminary data.</text>
</comment>
<dbReference type="PANTHER" id="PTHR33608:SF7">
    <property type="entry name" value="DUF58 DOMAIN-CONTAINING PROTEIN"/>
    <property type="match status" value="1"/>
</dbReference>
<dbReference type="InterPro" id="IPR036465">
    <property type="entry name" value="vWFA_dom_sf"/>
</dbReference>
<organism evidence="2 3">
    <name type="scientific">Caldalkalibacillus uzonensis</name>
    <dbReference type="NCBI Taxonomy" id="353224"/>
    <lineage>
        <taxon>Bacteria</taxon>
        <taxon>Bacillati</taxon>
        <taxon>Bacillota</taxon>
        <taxon>Bacilli</taxon>
        <taxon>Bacillales</taxon>
        <taxon>Bacillaceae</taxon>
        <taxon>Caldalkalibacillus</taxon>
    </lineage>
</organism>
<protein>
    <submittedName>
        <fullName evidence="2">Uncharacterized protein (DUF58 family)</fullName>
    </submittedName>
</protein>
<dbReference type="Pfam" id="PF01882">
    <property type="entry name" value="DUF58"/>
    <property type="match status" value="1"/>
</dbReference>
<dbReference type="CDD" id="cd00198">
    <property type="entry name" value="vWFA"/>
    <property type="match status" value="1"/>
</dbReference>
<reference evidence="2 3" key="1">
    <citation type="submission" date="2023-07" db="EMBL/GenBank/DDBJ databases">
        <title>Genomic Encyclopedia of Type Strains, Phase IV (KMG-IV): sequencing the most valuable type-strain genomes for metagenomic binning, comparative biology and taxonomic classification.</title>
        <authorList>
            <person name="Goeker M."/>
        </authorList>
    </citation>
    <scope>NUCLEOTIDE SEQUENCE [LARGE SCALE GENOMIC DNA]</scope>
    <source>
        <strain evidence="2 3">DSM 17740</strain>
    </source>
</reference>
<dbReference type="Proteomes" id="UP001232445">
    <property type="component" value="Unassembled WGS sequence"/>
</dbReference>
<evidence type="ECO:0000313" key="2">
    <source>
        <dbReference type="EMBL" id="MDQ0337453.1"/>
    </source>
</evidence>